<name>A0A8S1IVS0_9CHLO</name>
<keyword evidence="1" id="KW-1133">Transmembrane helix</keyword>
<dbReference type="AlphaFoldDB" id="A0A8S1IVS0"/>
<keyword evidence="1" id="KW-0472">Membrane</keyword>
<dbReference type="EMBL" id="CAJHUC010000338">
    <property type="protein sequence ID" value="CAD7695389.1"/>
    <property type="molecule type" value="Genomic_DNA"/>
</dbReference>
<keyword evidence="3" id="KW-1185">Reference proteome</keyword>
<gene>
    <name evidence="2" type="ORF">OSTQU699_LOCUS750</name>
</gene>
<evidence type="ECO:0000313" key="2">
    <source>
        <dbReference type="EMBL" id="CAD7695389.1"/>
    </source>
</evidence>
<dbReference type="OrthoDB" id="511084at2759"/>
<comment type="caution">
    <text evidence="2">The sequence shown here is derived from an EMBL/GenBank/DDBJ whole genome shotgun (WGS) entry which is preliminary data.</text>
</comment>
<accession>A0A8S1IVS0</accession>
<reference evidence="2" key="1">
    <citation type="submission" date="2020-12" db="EMBL/GenBank/DDBJ databases">
        <authorList>
            <person name="Iha C."/>
        </authorList>
    </citation>
    <scope>NUCLEOTIDE SEQUENCE</scope>
</reference>
<evidence type="ECO:0000256" key="1">
    <source>
        <dbReference type="SAM" id="Phobius"/>
    </source>
</evidence>
<organism evidence="2 3">
    <name type="scientific">Ostreobium quekettii</name>
    <dbReference type="NCBI Taxonomy" id="121088"/>
    <lineage>
        <taxon>Eukaryota</taxon>
        <taxon>Viridiplantae</taxon>
        <taxon>Chlorophyta</taxon>
        <taxon>core chlorophytes</taxon>
        <taxon>Ulvophyceae</taxon>
        <taxon>TCBD clade</taxon>
        <taxon>Bryopsidales</taxon>
        <taxon>Ostreobineae</taxon>
        <taxon>Ostreobiaceae</taxon>
        <taxon>Ostreobium</taxon>
    </lineage>
</organism>
<proteinExistence type="predicted"/>
<dbReference type="Proteomes" id="UP000708148">
    <property type="component" value="Unassembled WGS sequence"/>
</dbReference>
<protein>
    <submittedName>
        <fullName evidence="2">Uncharacterized protein</fullName>
    </submittedName>
</protein>
<sequence>MCRYGPVAKWICLIGSIIGVILGLWRFFQDRITTKADVARQLTEAENSKAYEMALARARQAIFVEKAVGFMNIGSPARAMVELDRALKANAICRSPLLNSRYSKYEFENLYRLYIRNTDVPPDFAHLLQLREMLDIEDSDAEEIETLVMERPPPVGL</sequence>
<feature type="transmembrane region" description="Helical" evidence="1">
    <location>
        <begin position="7"/>
        <end position="28"/>
    </location>
</feature>
<keyword evidence="1" id="KW-0812">Transmembrane</keyword>
<evidence type="ECO:0000313" key="3">
    <source>
        <dbReference type="Proteomes" id="UP000708148"/>
    </source>
</evidence>